<evidence type="ECO:0000256" key="1">
    <source>
        <dbReference type="SAM" id="Coils"/>
    </source>
</evidence>
<dbReference type="PANTHER" id="PTHR39158:SF1">
    <property type="entry name" value="DNAJ HOMOLOG SUBFAMILY C MEMBER 28"/>
    <property type="match status" value="1"/>
</dbReference>
<keyword evidence="4" id="KW-1185">Reference proteome</keyword>
<protein>
    <submittedName>
        <fullName evidence="3">DUF1992 domain-containing protein</fullName>
    </submittedName>
</protein>
<dbReference type="RefSeq" id="WP_138128533.1">
    <property type="nucleotide sequence ID" value="NZ_SWLG01000017.1"/>
</dbReference>
<dbReference type="EMBL" id="SWLG01000017">
    <property type="protein sequence ID" value="TLS35756.1"/>
    <property type="molecule type" value="Genomic_DNA"/>
</dbReference>
<dbReference type="Pfam" id="PF09350">
    <property type="entry name" value="DJC28_CD"/>
    <property type="match status" value="1"/>
</dbReference>
<organism evidence="3 4">
    <name type="scientific">Exobacillus caeni</name>
    <dbReference type="NCBI Taxonomy" id="2574798"/>
    <lineage>
        <taxon>Bacteria</taxon>
        <taxon>Bacillati</taxon>
        <taxon>Bacillota</taxon>
        <taxon>Bacilli</taxon>
        <taxon>Bacillales</taxon>
        <taxon>Guptibacillaceae</taxon>
        <taxon>Exobacillus</taxon>
    </lineage>
</organism>
<dbReference type="PANTHER" id="PTHR39158">
    <property type="entry name" value="OS08G0560600 PROTEIN"/>
    <property type="match status" value="1"/>
</dbReference>
<dbReference type="InterPro" id="IPR052573">
    <property type="entry name" value="DnaJ_C_subfamily_28"/>
</dbReference>
<proteinExistence type="predicted"/>
<dbReference type="OrthoDB" id="9798476at2"/>
<dbReference type="InterPro" id="IPR018961">
    <property type="entry name" value="DnaJ_homolog_subfam-C_membr-28"/>
</dbReference>
<evidence type="ECO:0000259" key="2">
    <source>
        <dbReference type="Pfam" id="PF09350"/>
    </source>
</evidence>
<name>A0A5R9EZY6_9BACL</name>
<gene>
    <name evidence="3" type="ORF">FCL54_19070</name>
</gene>
<reference evidence="3 4" key="1">
    <citation type="submission" date="2019-04" db="EMBL/GenBank/DDBJ databases">
        <title>Bacillus caeni sp. nov., a bacterium isolated from mangrove sediment.</title>
        <authorList>
            <person name="Huang H."/>
            <person name="Mo K."/>
            <person name="Hu Y."/>
        </authorList>
    </citation>
    <scope>NUCLEOTIDE SEQUENCE [LARGE SCALE GENOMIC DNA]</scope>
    <source>
        <strain evidence="3 4">HB172195</strain>
    </source>
</reference>
<feature type="domain" description="DnaJ homologue subfamily C member 28 conserved" evidence="2">
    <location>
        <begin position="7"/>
        <end position="74"/>
    </location>
</feature>
<keyword evidence="1" id="KW-0175">Coiled coil</keyword>
<sequence length="123" mass="14567">MDIAWLVAENKIKEAMNDGEFDNLPGKGKPLQLDDLSSIPEELRMGYRLLKNAGYVPEEVQLKKEMMKLEDLLDCCKDEKERQQLKKKLSDKLIRFDNLIVERKMHTPAFDYYRDKIYKKIND</sequence>
<feature type="coiled-coil region" evidence="1">
    <location>
        <begin position="59"/>
        <end position="86"/>
    </location>
</feature>
<evidence type="ECO:0000313" key="4">
    <source>
        <dbReference type="Proteomes" id="UP000308230"/>
    </source>
</evidence>
<comment type="caution">
    <text evidence="3">The sequence shown here is derived from an EMBL/GenBank/DDBJ whole genome shotgun (WGS) entry which is preliminary data.</text>
</comment>
<accession>A0A5R9EZY6</accession>
<dbReference type="AlphaFoldDB" id="A0A5R9EZY6"/>
<evidence type="ECO:0000313" key="3">
    <source>
        <dbReference type="EMBL" id="TLS35756.1"/>
    </source>
</evidence>
<dbReference type="Proteomes" id="UP000308230">
    <property type="component" value="Unassembled WGS sequence"/>
</dbReference>